<keyword evidence="4" id="KW-0507">mRNA processing</keyword>
<evidence type="ECO:0000313" key="10">
    <source>
        <dbReference type="EMBL" id="KAB7495027.1"/>
    </source>
</evidence>
<dbReference type="AlphaFoldDB" id="A0A5N5SM44"/>
<dbReference type="GO" id="GO:0006397">
    <property type="term" value="P:mRNA processing"/>
    <property type="evidence" value="ECO:0007669"/>
    <property type="project" value="UniProtKB-KW"/>
</dbReference>
<dbReference type="Gene3D" id="2.30.30.140">
    <property type="match status" value="1"/>
</dbReference>
<feature type="region of interest" description="Disordered" evidence="8">
    <location>
        <begin position="169"/>
        <end position="242"/>
    </location>
</feature>
<sequence>MDLNDTGGQILFDKNSNPDGQLTHNEIWDDSLLIQHYDETMNMARKHLANKLPSVSSVTDSECSNSHRTELVNGYSHNKVHLSTGVKKKKKKRCRKKNEWHIGDPCRAMYSKDGEAYEATIVGINNAKGTCTVRYLGYNNHEEMIQSSLLRSKGEGVRRRQVEDVVEYLNEADGSSEGSYGVETGESEMEGEASKHSQHSQHSRDYNMQGGPSQEQPRAPNPMTVQPEHSFPHIPNLPPPPALGLVDGSDPLTSEALAHNVNELVHDWISHGLLSRLNTQQKL</sequence>
<evidence type="ECO:0000256" key="3">
    <source>
        <dbReference type="ARBA" id="ARBA00005371"/>
    </source>
</evidence>
<accession>A0A5N5SM44</accession>
<dbReference type="PROSITE" id="PS50304">
    <property type="entry name" value="TUDOR"/>
    <property type="match status" value="1"/>
</dbReference>
<name>A0A5N5SM44_9CRUS</name>
<evidence type="ECO:0000313" key="11">
    <source>
        <dbReference type="Proteomes" id="UP000326759"/>
    </source>
</evidence>
<proteinExistence type="inferred from homology"/>
<evidence type="ECO:0000256" key="8">
    <source>
        <dbReference type="SAM" id="MobiDB-lite"/>
    </source>
</evidence>
<dbReference type="PANTHER" id="PTHR39267:SF1">
    <property type="entry name" value="SURVIVAL MOTOR NEURON PROTEIN"/>
    <property type="match status" value="1"/>
</dbReference>
<dbReference type="Pfam" id="PF06003">
    <property type="entry name" value="SMN_Tudor"/>
    <property type="match status" value="1"/>
</dbReference>
<dbReference type="GO" id="GO:0015030">
    <property type="term" value="C:Cajal body"/>
    <property type="evidence" value="ECO:0007669"/>
    <property type="project" value="UniProtKB-SubCell"/>
</dbReference>
<evidence type="ECO:0000256" key="7">
    <source>
        <dbReference type="ARBA" id="ARBA00034695"/>
    </source>
</evidence>
<dbReference type="EMBL" id="SEYY01023189">
    <property type="protein sequence ID" value="KAB7495027.1"/>
    <property type="molecule type" value="Genomic_DNA"/>
</dbReference>
<evidence type="ECO:0000256" key="4">
    <source>
        <dbReference type="ARBA" id="ARBA00022664"/>
    </source>
</evidence>
<comment type="similarity">
    <text evidence="3">Belongs to the SMN family.</text>
</comment>
<evidence type="ECO:0000256" key="1">
    <source>
        <dbReference type="ARBA" id="ARBA00004216"/>
    </source>
</evidence>
<dbReference type="GO" id="GO:0003723">
    <property type="term" value="F:RNA binding"/>
    <property type="evidence" value="ECO:0007669"/>
    <property type="project" value="InterPro"/>
</dbReference>
<gene>
    <name evidence="10" type="primary">Smn</name>
    <name evidence="10" type="ORF">Anas_04654</name>
</gene>
<dbReference type="Proteomes" id="UP000326759">
    <property type="component" value="Unassembled WGS sequence"/>
</dbReference>
<evidence type="ECO:0000256" key="2">
    <source>
        <dbReference type="ARBA" id="ARBA00004408"/>
    </source>
</evidence>
<dbReference type="SUPFAM" id="SSF63748">
    <property type="entry name" value="Tudor/PWWP/MBT"/>
    <property type="match status" value="1"/>
</dbReference>
<dbReference type="Pfam" id="PF20636">
    <property type="entry name" value="SMN_G2-BD"/>
    <property type="match status" value="1"/>
</dbReference>
<dbReference type="InterPro" id="IPR049481">
    <property type="entry name" value="SMN_G2-BD"/>
</dbReference>
<dbReference type="GO" id="GO:0097504">
    <property type="term" value="C:Gemini of Cajal bodies"/>
    <property type="evidence" value="ECO:0007669"/>
    <property type="project" value="UniProtKB-SubCell"/>
</dbReference>
<dbReference type="InterPro" id="IPR002999">
    <property type="entry name" value="Tudor"/>
</dbReference>
<dbReference type="InterPro" id="IPR040424">
    <property type="entry name" value="Smn1"/>
</dbReference>
<dbReference type="SMART" id="SM00333">
    <property type="entry name" value="TUDOR"/>
    <property type="match status" value="1"/>
</dbReference>
<comment type="subcellular location">
    <subcellularLocation>
        <location evidence="1">Cytoplasm</location>
        <location evidence="1">Myofibril</location>
        <location evidence="1">Sarcomere</location>
        <location evidence="1">Z line</location>
    </subcellularLocation>
    <subcellularLocation>
        <location evidence="2">Nucleus</location>
        <location evidence="2">Cajal body</location>
    </subcellularLocation>
    <subcellularLocation>
        <location evidence="7">Nucleus</location>
        <location evidence="7">Gem</location>
    </subcellularLocation>
</comment>
<dbReference type="InterPro" id="IPR010304">
    <property type="entry name" value="SMN_Tudor"/>
</dbReference>
<keyword evidence="6" id="KW-0539">Nucleus</keyword>
<evidence type="ECO:0000256" key="6">
    <source>
        <dbReference type="ARBA" id="ARBA00023242"/>
    </source>
</evidence>
<dbReference type="PANTHER" id="PTHR39267">
    <property type="entry name" value="SURVIVAL MOTOR NEURON-LIKE PROTEIN 1"/>
    <property type="match status" value="1"/>
</dbReference>
<dbReference type="OrthoDB" id="197400at2759"/>
<organism evidence="10 11">
    <name type="scientific">Armadillidium nasatum</name>
    <dbReference type="NCBI Taxonomy" id="96803"/>
    <lineage>
        <taxon>Eukaryota</taxon>
        <taxon>Metazoa</taxon>
        <taxon>Ecdysozoa</taxon>
        <taxon>Arthropoda</taxon>
        <taxon>Crustacea</taxon>
        <taxon>Multicrustacea</taxon>
        <taxon>Malacostraca</taxon>
        <taxon>Eumalacostraca</taxon>
        <taxon>Peracarida</taxon>
        <taxon>Isopoda</taxon>
        <taxon>Oniscidea</taxon>
        <taxon>Crinocheta</taxon>
        <taxon>Armadillidiidae</taxon>
        <taxon>Armadillidium</taxon>
    </lineage>
</organism>
<evidence type="ECO:0000259" key="9">
    <source>
        <dbReference type="PROSITE" id="PS50304"/>
    </source>
</evidence>
<comment type="caution">
    <text evidence="10">The sequence shown here is derived from an EMBL/GenBank/DDBJ whole genome shotgun (WGS) entry which is preliminary data.</text>
</comment>
<dbReference type="GO" id="GO:0030018">
    <property type="term" value="C:Z disc"/>
    <property type="evidence" value="ECO:0007669"/>
    <property type="project" value="UniProtKB-SubCell"/>
</dbReference>
<reference evidence="10 11" key="1">
    <citation type="journal article" date="2019" name="PLoS Biol.">
        <title>Sex chromosomes control vertical transmission of feminizing Wolbachia symbionts in an isopod.</title>
        <authorList>
            <person name="Becking T."/>
            <person name="Chebbi M.A."/>
            <person name="Giraud I."/>
            <person name="Moumen B."/>
            <person name="Laverre T."/>
            <person name="Caubet Y."/>
            <person name="Peccoud J."/>
            <person name="Gilbert C."/>
            <person name="Cordaux R."/>
        </authorList>
    </citation>
    <scope>NUCLEOTIDE SEQUENCE [LARGE SCALE GENOMIC DNA]</scope>
    <source>
        <strain evidence="10">ANa2</strain>
        <tissue evidence="10">Whole body excluding digestive tract and cuticle</tissue>
    </source>
</reference>
<keyword evidence="5" id="KW-0508">mRNA splicing</keyword>
<keyword evidence="11" id="KW-1185">Reference proteome</keyword>
<evidence type="ECO:0000256" key="5">
    <source>
        <dbReference type="ARBA" id="ARBA00023187"/>
    </source>
</evidence>
<protein>
    <submittedName>
        <fullName evidence="10">Survival motor neuron protein</fullName>
    </submittedName>
</protein>
<feature type="domain" description="Tudor" evidence="9">
    <location>
        <begin position="99"/>
        <end position="159"/>
    </location>
</feature>
<dbReference type="GO" id="GO:0008380">
    <property type="term" value="P:RNA splicing"/>
    <property type="evidence" value="ECO:0007669"/>
    <property type="project" value="UniProtKB-KW"/>
</dbReference>